<feature type="signal peptide" evidence="1">
    <location>
        <begin position="1"/>
        <end position="19"/>
    </location>
</feature>
<gene>
    <name evidence="3" type="ORF">K505DRAFT_301587</name>
</gene>
<keyword evidence="4" id="KW-1185">Reference proteome</keyword>
<keyword evidence="1" id="KW-0732">Signal</keyword>
<dbReference type="OrthoDB" id="3565018at2759"/>
<dbReference type="PANTHER" id="PTHR35186:SF4">
    <property type="entry name" value="PRION-INHIBITION AND PROPAGATION HELO DOMAIN-CONTAINING PROTEIN"/>
    <property type="match status" value="1"/>
</dbReference>
<proteinExistence type="predicted"/>
<reference evidence="3" key="1">
    <citation type="journal article" date="2020" name="Stud. Mycol.">
        <title>101 Dothideomycetes genomes: a test case for predicting lifestyles and emergence of pathogens.</title>
        <authorList>
            <person name="Haridas S."/>
            <person name="Albert R."/>
            <person name="Binder M."/>
            <person name="Bloem J."/>
            <person name="Labutti K."/>
            <person name="Salamov A."/>
            <person name="Andreopoulos B."/>
            <person name="Baker S."/>
            <person name="Barry K."/>
            <person name="Bills G."/>
            <person name="Bluhm B."/>
            <person name="Cannon C."/>
            <person name="Castanera R."/>
            <person name="Culley D."/>
            <person name="Daum C."/>
            <person name="Ezra D."/>
            <person name="Gonzalez J."/>
            <person name="Henrissat B."/>
            <person name="Kuo A."/>
            <person name="Liang C."/>
            <person name="Lipzen A."/>
            <person name="Lutzoni F."/>
            <person name="Magnuson J."/>
            <person name="Mondo S."/>
            <person name="Nolan M."/>
            <person name="Ohm R."/>
            <person name="Pangilinan J."/>
            <person name="Park H.-J."/>
            <person name="Ramirez L."/>
            <person name="Alfaro M."/>
            <person name="Sun H."/>
            <person name="Tritt A."/>
            <person name="Yoshinaga Y."/>
            <person name="Zwiers L.-H."/>
            <person name="Turgeon B."/>
            <person name="Goodwin S."/>
            <person name="Spatafora J."/>
            <person name="Crous P."/>
            <person name="Grigoriev I."/>
        </authorList>
    </citation>
    <scope>NUCLEOTIDE SEQUENCE</scope>
    <source>
        <strain evidence="3">CBS 109.77</strain>
    </source>
</reference>
<sequence length="545" mass="61428">MSGFEIAGVILGVLPLVIGALSEYKQGKGIWASLRKTRGLLDDLMHLLKTQRTSFYLDILELLREARVPEILEDGDPTEEKCADILHHAKTGIQVEKYLGHLYDQFLEMLGYYEKYLKVITSKLKNITRPENANDLVALTLAKKSLNAPLALKSRVKFSMDRESLNALVKDLSTERYSLGKLIRRVKSKREWEAHEPTTSSTILTLQFARVRESATLLYQAACKCGACDRHSLHTVMLRLDHRLPTDSEQVARPALIAFRLCFPIEEAALQEIEVTACAVQPSLTKTGTLKVPAIIVTETSEESNQAIARVRIKSICDDARKAQDQGRLLTLELISDTLELLEEGNRTQQSYNASKTLAEFLRDTAQEEDARMSPMVQTLLALNVVSSVLQLRPTMWYNSCWDSMSIKFPTKAINGRHTVVCTPYVEQTVDAGLLQSQASLPVLNTEAVKKTMLELAILLLEILHHMSIETWAAKNEEGSTQTYRDRNCVATRWLELSTDKLLPPHVKAIEGCLLFCARSKLVWDDHLERLYCENIVKPLQQLAL</sequence>
<dbReference type="PANTHER" id="PTHR35186">
    <property type="entry name" value="ANK_REP_REGION DOMAIN-CONTAINING PROTEIN"/>
    <property type="match status" value="1"/>
</dbReference>
<dbReference type="EMBL" id="MU001850">
    <property type="protein sequence ID" value="KAF2795713.1"/>
    <property type="molecule type" value="Genomic_DNA"/>
</dbReference>
<dbReference type="Pfam" id="PF24476">
    <property type="entry name" value="DUF7580"/>
    <property type="match status" value="1"/>
</dbReference>
<evidence type="ECO:0000259" key="2">
    <source>
        <dbReference type="Pfam" id="PF24476"/>
    </source>
</evidence>
<evidence type="ECO:0000256" key="1">
    <source>
        <dbReference type="SAM" id="SignalP"/>
    </source>
</evidence>
<organism evidence="3 4">
    <name type="scientific">Melanomma pulvis-pyrius CBS 109.77</name>
    <dbReference type="NCBI Taxonomy" id="1314802"/>
    <lineage>
        <taxon>Eukaryota</taxon>
        <taxon>Fungi</taxon>
        <taxon>Dikarya</taxon>
        <taxon>Ascomycota</taxon>
        <taxon>Pezizomycotina</taxon>
        <taxon>Dothideomycetes</taxon>
        <taxon>Pleosporomycetidae</taxon>
        <taxon>Pleosporales</taxon>
        <taxon>Melanommataceae</taxon>
        <taxon>Melanomma</taxon>
    </lineage>
</organism>
<evidence type="ECO:0000313" key="4">
    <source>
        <dbReference type="Proteomes" id="UP000799757"/>
    </source>
</evidence>
<evidence type="ECO:0000313" key="3">
    <source>
        <dbReference type="EMBL" id="KAF2795713.1"/>
    </source>
</evidence>
<dbReference type="Proteomes" id="UP000799757">
    <property type="component" value="Unassembled WGS sequence"/>
</dbReference>
<accession>A0A6A6XI07</accession>
<protein>
    <recommendedName>
        <fullName evidence="2">DUF7580 domain-containing protein</fullName>
    </recommendedName>
</protein>
<feature type="domain" description="DUF7580" evidence="2">
    <location>
        <begin position="208"/>
        <end position="542"/>
    </location>
</feature>
<dbReference type="AlphaFoldDB" id="A0A6A6XI07"/>
<name>A0A6A6XI07_9PLEO</name>
<dbReference type="InterPro" id="IPR056002">
    <property type="entry name" value="DUF7580"/>
</dbReference>
<feature type="chain" id="PRO_5025528413" description="DUF7580 domain-containing protein" evidence="1">
    <location>
        <begin position="20"/>
        <end position="545"/>
    </location>
</feature>